<evidence type="ECO:0000313" key="14">
    <source>
        <dbReference type="EMBL" id="SHF36332.1"/>
    </source>
</evidence>
<dbReference type="GO" id="GO:0051287">
    <property type="term" value="F:NAD binding"/>
    <property type="evidence" value="ECO:0007669"/>
    <property type="project" value="InterPro"/>
</dbReference>
<gene>
    <name evidence="14" type="ORF">SAMN05444320_103354</name>
</gene>
<dbReference type="GO" id="GO:0019354">
    <property type="term" value="P:siroheme biosynthetic process"/>
    <property type="evidence" value="ECO:0007669"/>
    <property type="project" value="UniProtKB-UniPathway"/>
</dbReference>
<dbReference type="SUPFAM" id="SSF53790">
    <property type="entry name" value="Tetrapyrrole methylase"/>
    <property type="match status" value="1"/>
</dbReference>
<evidence type="ECO:0000256" key="3">
    <source>
        <dbReference type="ARBA" id="ARBA00022603"/>
    </source>
</evidence>
<evidence type="ECO:0000256" key="1">
    <source>
        <dbReference type="ARBA" id="ARBA00005010"/>
    </source>
</evidence>
<dbReference type="InterPro" id="IPR014776">
    <property type="entry name" value="4pyrrole_Mease_sub2"/>
</dbReference>
<dbReference type="Pfam" id="PF13241">
    <property type="entry name" value="NAD_binding_7"/>
    <property type="match status" value="1"/>
</dbReference>
<dbReference type="Proteomes" id="UP000184501">
    <property type="component" value="Unassembled WGS sequence"/>
</dbReference>
<dbReference type="AlphaFoldDB" id="A0A1M5B2B7"/>
<evidence type="ECO:0000256" key="6">
    <source>
        <dbReference type="ARBA" id="ARBA00023002"/>
    </source>
</evidence>
<accession>A0A1M5B2B7</accession>
<dbReference type="InterPro" id="IPR012409">
    <property type="entry name" value="Sirohaem_synth"/>
</dbReference>
<keyword evidence="5" id="KW-0949">S-adenosyl-L-methionine</keyword>
<feature type="active site" description="Proton acceptor" evidence="12">
    <location>
        <position position="210"/>
    </location>
</feature>
<dbReference type="EMBL" id="FQVN01000003">
    <property type="protein sequence ID" value="SHF36332.1"/>
    <property type="molecule type" value="Genomic_DNA"/>
</dbReference>
<feature type="domain" description="Tetrapyrrole methylase" evidence="13">
    <location>
        <begin position="180"/>
        <end position="391"/>
    </location>
</feature>
<dbReference type="InterPro" id="IPR035996">
    <property type="entry name" value="4pyrrol_Methylase_sf"/>
</dbReference>
<dbReference type="NCBIfam" id="NF004790">
    <property type="entry name" value="PRK06136.1"/>
    <property type="match status" value="1"/>
</dbReference>
<dbReference type="InterPro" id="IPR000878">
    <property type="entry name" value="4pyrrol_Mease"/>
</dbReference>
<dbReference type="InterPro" id="IPR050161">
    <property type="entry name" value="Siro_Cobalamin_biosynth"/>
</dbReference>
<evidence type="ECO:0000313" key="15">
    <source>
        <dbReference type="Proteomes" id="UP000184501"/>
    </source>
</evidence>
<dbReference type="PANTHER" id="PTHR45790:SF3">
    <property type="entry name" value="S-ADENOSYL-L-METHIONINE-DEPENDENT UROPORPHYRINOGEN III METHYLTRANSFERASE, CHLOROPLASTIC"/>
    <property type="match status" value="1"/>
</dbReference>
<dbReference type="CDD" id="cd11642">
    <property type="entry name" value="SUMT"/>
    <property type="match status" value="1"/>
</dbReference>
<dbReference type="NCBIfam" id="TIGR01469">
    <property type="entry name" value="cobA_cysG_Cterm"/>
    <property type="match status" value="1"/>
</dbReference>
<dbReference type="GO" id="GO:0051266">
    <property type="term" value="F:sirohydrochlorin ferrochelatase activity"/>
    <property type="evidence" value="ECO:0007669"/>
    <property type="project" value="InterPro"/>
</dbReference>
<dbReference type="InterPro" id="IPR006367">
    <property type="entry name" value="Sirohaem_synthase_N"/>
</dbReference>
<evidence type="ECO:0000256" key="10">
    <source>
        <dbReference type="ARBA" id="ARBA00023268"/>
    </source>
</evidence>
<dbReference type="GO" id="GO:0043115">
    <property type="term" value="F:precorrin-2 dehydrogenase activity"/>
    <property type="evidence" value="ECO:0007669"/>
    <property type="project" value="UniProtKB-EC"/>
</dbReference>
<dbReference type="SUPFAM" id="SSF51735">
    <property type="entry name" value="NAD(P)-binding Rossmann-fold domains"/>
    <property type="match status" value="1"/>
</dbReference>
<protein>
    <submittedName>
        <fullName evidence="14">Uroporphyrin-III C-methyltransferase / precorrin-2 dehydrogenase / sirohydrochlorin ferrochelatase</fullName>
    </submittedName>
</protein>
<keyword evidence="8" id="KW-0456">Lyase</keyword>
<evidence type="ECO:0000256" key="7">
    <source>
        <dbReference type="ARBA" id="ARBA00023027"/>
    </source>
</evidence>
<proteinExistence type="predicted"/>
<dbReference type="PANTHER" id="PTHR45790">
    <property type="entry name" value="SIROHEME SYNTHASE-RELATED"/>
    <property type="match status" value="1"/>
</dbReference>
<keyword evidence="4 14" id="KW-0808">Transferase</keyword>
<dbReference type="NCBIfam" id="TIGR01470">
    <property type="entry name" value="cysG_Nterm"/>
    <property type="match status" value="1"/>
</dbReference>
<keyword evidence="6" id="KW-0560">Oxidoreductase</keyword>
<comment type="pathway">
    <text evidence="1">Porphyrin-containing compound metabolism; siroheme biosynthesis; sirohydrochlorin from precorrin-2: step 1/1.</text>
</comment>
<dbReference type="InterPro" id="IPR036291">
    <property type="entry name" value="NAD(P)-bd_dom_sf"/>
</dbReference>
<dbReference type="GO" id="GO:0009236">
    <property type="term" value="P:cobalamin biosynthetic process"/>
    <property type="evidence" value="ECO:0007669"/>
    <property type="project" value="UniProtKB-KW"/>
</dbReference>
<keyword evidence="9" id="KW-0627">Porphyrin biosynthesis</keyword>
<dbReference type="GO" id="GO:0004851">
    <property type="term" value="F:uroporphyrin-III C-methyltransferase activity"/>
    <property type="evidence" value="ECO:0007669"/>
    <property type="project" value="InterPro"/>
</dbReference>
<evidence type="ECO:0000256" key="12">
    <source>
        <dbReference type="PIRSR" id="PIRSR036426-1"/>
    </source>
</evidence>
<dbReference type="GO" id="GO:0032259">
    <property type="term" value="P:methylation"/>
    <property type="evidence" value="ECO:0007669"/>
    <property type="project" value="UniProtKB-KW"/>
</dbReference>
<dbReference type="Gene3D" id="3.40.1010.10">
    <property type="entry name" value="Cobalt-precorrin-4 Transmethylase, Domain 1"/>
    <property type="match status" value="1"/>
</dbReference>
<evidence type="ECO:0000256" key="8">
    <source>
        <dbReference type="ARBA" id="ARBA00023239"/>
    </source>
</evidence>
<reference evidence="14 15" key="1">
    <citation type="submission" date="2016-11" db="EMBL/GenBank/DDBJ databases">
        <authorList>
            <person name="Jaros S."/>
            <person name="Januszkiewicz K."/>
            <person name="Wedrychowicz H."/>
        </authorList>
    </citation>
    <scope>NUCLEOTIDE SEQUENCE [LARGE SCALE GENOMIC DNA]</scope>
    <source>
        <strain evidence="14 15">DSM 44523</strain>
    </source>
</reference>
<keyword evidence="2" id="KW-0169">Cobalamin biosynthesis</keyword>
<keyword evidence="7" id="KW-0520">NAD</keyword>
<dbReference type="InterPro" id="IPR014777">
    <property type="entry name" value="4pyrrole_Mease_sub1"/>
</dbReference>
<feature type="active site" description="Proton donor" evidence="12">
    <location>
        <position position="232"/>
    </location>
</feature>
<evidence type="ECO:0000256" key="4">
    <source>
        <dbReference type="ARBA" id="ARBA00022679"/>
    </source>
</evidence>
<dbReference type="FunFam" id="3.40.1010.10:FF:000003">
    <property type="entry name" value="Putative Uroporphyrinogen-III C-methyltransferase"/>
    <property type="match status" value="1"/>
</dbReference>
<keyword evidence="10" id="KW-0511">Multifunctional enzyme</keyword>
<evidence type="ECO:0000256" key="5">
    <source>
        <dbReference type="ARBA" id="ARBA00022691"/>
    </source>
</evidence>
<name>A0A1M5B2B7_STRHI</name>
<sequence length="424" mass="44229">MDIPLVAGMLMNMHVEQHYLAGLDLTGRRVVVVGGGTVAQRRLPRLVAAGAAVEVIAPDVTPAVEGMVDAGELVWHPRRYADGDLDAAWYVIACTPDAQVNAAVAAEAERRRVFCVRADVAEGGTAVTPATGEHEGLLVGVLAGGRPRRSAAVRDALLDALREGRVADHAEPGDGRLPGVALVGGGPGDPDLVTVRGRRLLARADVVVVDRLAPRELLDELPPHVQVVDATKIPYGRAASQDFINATLVEHALAGRFVVRLKGGDPYLFGRGFEELVACVEAGVPVTVVPGVTSAFAVPAVADVPVTHRGVAHEVVVVSGHVAPDDPRSLVDWPALARLRGTLVLLMAVERAGEFAEALVAHGRPGDTPVAVVQEGTTRNQRVVRTTLGELGKAVEAEGIRPPAIIVIGPVAGLAAELPGLPRP</sequence>
<dbReference type="FunFam" id="3.30.950.10:FF:000001">
    <property type="entry name" value="Siroheme synthase"/>
    <property type="match status" value="1"/>
</dbReference>
<evidence type="ECO:0000256" key="9">
    <source>
        <dbReference type="ARBA" id="ARBA00023244"/>
    </source>
</evidence>
<dbReference type="Gene3D" id="3.40.50.720">
    <property type="entry name" value="NAD(P)-binding Rossmann-like Domain"/>
    <property type="match status" value="1"/>
</dbReference>
<evidence type="ECO:0000256" key="2">
    <source>
        <dbReference type="ARBA" id="ARBA00022573"/>
    </source>
</evidence>
<dbReference type="InterPro" id="IPR006366">
    <property type="entry name" value="CobA/CysG_C"/>
</dbReference>
<keyword evidence="3 14" id="KW-0489">Methyltransferase</keyword>
<dbReference type="PIRSF" id="PIRSF036426">
    <property type="entry name" value="Sirohaem_synth"/>
    <property type="match status" value="1"/>
</dbReference>
<dbReference type="STRING" id="2017.SAMN05444320_103354"/>
<comment type="catalytic activity">
    <reaction evidence="11">
        <text>precorrin-2 + NAD(+) = sirohydrochlorin + NADH + 2 H(+)</text>
        <dbReference type="Rhea" id="RHEA:15613"/>
        <dbReference type="ChEBI" id="CHEBI:15378"/>
        <dbReference type="ChEBI" id="CHEBI:57540"/>
        <dbReference type="ChEBI" id="CHEBI:57945"/>
        <dbReference type="ChEBI" id="CHEBI:58351"/>
        <dbReference type="ChEBI" id="CHEBI:58827"/>
        <dbReference type="EC" id="1.3.1.76"/>
    </reaction>
</comment>
<evidence type="ECO:0000259" key="13">
    <source>
        <dbReference type="Pfam" id="PF00590"/>
    </source>
</evidence>
<dbReference type="Pfam" id="PF00590">
    <property type="entry name" value="TP_methylase"/>
    <property type="match status" value="1"/>
</dbReference>
<organism evidence="14 15">
    <name type="scientific">Streptoalloteichus hindustanus</name>
    <dbReference type="NCBI Taxonomy" id="2017"/>
    <lineage>
        <taxon>Bacteria</taxon>
        <taxon>Bacillati</taxon>
        <taxon>Actinomycetota</taxon>
        <taxon>Actinomycetes</taxon>
        <taxon>Pseudonocardiales</taxon>
        <taxon>Pseudonocardiaceae</taxon>
        <taxon>Streptoalloteichus</taxon>
    </lineage>
</organism>
<keyword evidence="15" id="KW-1185">Reference proteome</keyword>
<dbReference type="UniPathway" id="UPA00262">
    <property type="reaction ID" value="UER00222"/>
</dbReference>
<dbReference type="Gene3D" id="3.30.950.10">
    <property type="entry name" value="Methyltransferase, Cobalt-precorrin-4 Transmethylase, Domain 2"/>
    <property type="match status" value="1"/>
</dbReference>
<evidence type="ECO:0000256" key="11">
    <source>
        <dbReference type="ARBA" id="ARBA00047561"/>
    </source>
</evidence>